<comment type="function">
    <text evidence="6">Hydrolysis of 6-phosphogluconolactone to 6-phosphogluconate.</text>
</comment>
<dbReference type="GO" id="GO:0017057">
    <property type="term" value="F:6-phosphogluconolactonase activity"/>
    <property type="evidence" value="ECO:0007669"/>
    <property type="project" value="UniProtKB-UniRule"/>
</dbReference>
<keyword evidence="9" id="KW-1185">Reference proteome</keyword>
<dbReference type="Pfam" id="PF01182">
    <property type="entry name" value="Glucosamine_iso"/>
    <property type="match status" value="1"/>
</dbReference>
<evidence type="ECO:0000313" key="8">
    <source>
        <dbReference type="EMBL" id="GCC20207.1"/>
    </source>
</evidence>
<evidence type="ECO:0000259" key="7">
    <source>
        <dbReference type="Pfam" id="PF01182"/>
    </source>
</evidence>
<accession>A0A401RPV6</accession>
<keyword evidence="5 6" id="KW-0378">Hydrolase</keyword>
<dbReference type="InterPro" id="IPR006148">
    <property type="entry name" value="Glc/Gal-6P_isomerase"/>
</dbReference>
<sequence length="284" mass="30369">MAQGAVLANPRRVQWSLGGAVVGAASVGMAAPRVTVFPSARELGPALSRFVLAEAARAVGERGRFAVAVSGGSLVSLLAAALPEAGAREPEHPGAEWSRWILGFCDERLVPFESPDSTCGLYRKQLLSRISIPNNYVVAINPTLSVEEAADKYAERLRELFPGDNLPVFDLVILGIGPDGHTCSLFPDHPLLQEQIKIIAPISDSPKPPPKRITMTLPLLNAARCALFVVTGDSKAAVLKDILEGHHENPLPAARVRPVKGEVHWLIDEAAASKLTIKVDRPSL</sequence>
<gene>
    <name evidence="8" type="ORF">chiPu_0021306</name>
</gene>
<proteinExistence type="inferred from homology"/>
<dbReference type="PANTHER" id="PTHR11054">
    <property type="entry name" value="6-PHOSPHOGLUCONOLACTONASE"/>
    <property type="match status" value="1"/>
</dbReference>
<dbReference type="InterPro" id="IPR005900">
    <property type="entry name" value="6-phosphogluconolactonase_DevB"/>
</dbReference>
<dbReference type="OrthoDB" id="432544at2759"/>
<dbReference type="UniPathway" id="UPA00115">
    <property type="reaction ID" value="UER00409"/>
</dbReference>
<dbReference type="InterPro" id="IPR039104">
    <property type="entry name" value="6PGL"/>
</dbReference>
<evidence type="ECO:0000256" key="5">
    <source>
        <dbReference type="ARBA" id="ARBA00022801"/>
    </source>
</evidence>
<dbReference type="InterPro" id="IPR037171">
    <property type="entry name" value="NagB/RpiA_transferase-like"/>
</dbReference>
<name>A0A401RPV6_CHIPU</name>
<comment type="catalytic activity">
    <reaction evidence="1 6">
        <text>6-phospho-D-glucono-1,5-lactone + H2O = 6-phospho-D-gluconate + H(+)</text>
        <dbReference type="Rhea" id="RHEA:12556"/>
        <dbReference type="ChEBI" id="CHEBI:15377"/>
        <dbReference type="ChEBI" id="CHEBI:15378"/>
        <dbReference type="ChEBI" id="CHEBI:57955"/>
        <dbReference type="ChEBI" id="CHEBI:58759"/>
        <dbReference type="EC" id="3.1.1.31"/>
    </reaction>
</comment>
<dbReference type="GO" id="GO:0005975">
    <property type="term" value="P:carbohydrate metabolic process"/>
    <property type="evidence" value="ECO:0007669"/>
    <property type="project" value="UniProtKB-UniRule"/>
</dbReference>
<evidence type="ECO:0000256" key="3">
    <source>
        <dbReference type="ARBA" id="ARBA00010662"/>
    </source>
</evidence>
<comment type="caution">
    <text evidence="8">The sequence shown here is derived from an EMBL/GenBank/DDBJ whole genome shotgun (WGS) entry which is preliminary data.</text>
</comment>
<feature type="domain" description="Glucosamine/galactosamine-6-phosphate isomerase" evidence="7">
    <location>
        <begin position="39"/>
        <end position="265"/>
    </location>
</feature>
<dbReference type="OMA" id="YQLFEFE"/>
<protein>
    <recommendedName>
        <fullName evidence="4 6">6-phosphogluconolactonase</fullName>
        <shortName evidence="6">6PGL</shortName>
        <ecNumber evidence="4 6">3.1.1.31</ecNumber>
    </recommendedName>
</protein>
<reference evidence="8 9" key="1">
    <citation type="journal article" date="2018" name="Nat. Ecol. Evol.">
        <title>Shark genomes provide insights into elasmobranch evolution and the origin of vertebrates.</title>
        <authorList>
            <person name="Hara Y"/>
            <person name="Yamaguchi K"/>
            <person name="Onimaru K"/>
            <person name="Kadota M"/>
            <person name="Koyanagi M"/>
            <person name="Keeley SD"/>
            <person name="Tatsumi K"/>
            <person name="Tanaka K"/>
            <person name="Motone F"/>
            <person name="Kageyama Y"/>
            <person name="Nozu R"/>
            <person name="Adachi N"/>
            <person name="Nishimura O"/>
            <person name="Nakagawa R"/>
            <person name="Tanegashima C"/>
            <person name="Kiyatake I"/>
            <person name="Matsumoto R"/>
            <person name="Murakumo K"/>
            <person name="Nishida K"/>
            <person name="Terakita A"/>
            <person name="Kuratani S"/>
            <person name="Sato K"/>
            <person name="Hyodo S Kuraku.S."/>
        </authorList>
    </citation>
    <scope>NUCLEOTIDE SEQUENCE [LARGE SCALE GENOMIC DNA]</scope>
</reference>
<dbReference type="CDD" id="cd01400">
    <property type="entry name" value="6PGL"/>
    <property type="match status" value="1"/>
</dbReference>
<dbReference type="Gene3D" id="3.40.50.1360">
    <property type="match status" value="1"/>
</dbReference>
<dbReference type="STRING" id="137246.A0A401RPV6"/>
<evidence type="ECO:0000256" key="6">
    <source>
        <dbReference type="RuleBase" id="RU365095"/>
    </source>
</evidence>
<dbReference type="NCBIfam" id="TIGR01198">
    <property type="entry name" value="pgl"/>
    <property type="match status" value="1"/>
</dbReference>
<dbReference type="FunFam" id="3.40.50.1360:FF:000005">
    <property type="entry name" value="6-phosphogluconolactonase"/>
    <property type="match status" value="1"/>
</dbReference>
<dbReference type="EMBL" id="BEZZ01003687">
    <property type="protein sequence ID" value="GCC20207.1"/>
    <property type="molecule type" value="Genomic_DNA"/>
</dbReference>
<dbReference type="EC" id="3.1.1.31" evidence="4 6"/>
<evidence type="ECO:0000256" key="1">
    <source>
        <dbReference type="ARBA" id="ARBA00000832"/>
    </source>
</evidence>
<dbReference type="GO" id="GO:0006098">
    <property type="term" value="P:pentose-phosphate shunt"/>
    <property type="evidence" value="ECO:0007669"/>
    <property type="project" value="UniProtKB-UniPathway"/>
</dbReference>
<evidence type="ECO:0000256" key="2">
    <source>
        <dbReference type="ARBA" id="ARBA00004961"/>
    </source>
</evidence>
<dbReference type="AlphaFoldDB" id="A0A401RPV6"/>
<dbReference type="Proteomes" id="UP000287033">
    <property type="component" value="Unassembled WGS sequence"/>
</dbReference>
<dbReference type="SUPFAM" id="SSF100950">
    <property type="entry name" value="NagB/RpiA/CoA transferase-like"/>
    <property type="match status" value="1"/>
</dbReference>
<evidence type="ECO:0000313" key="9">
    <source>
        <dbReference type="Proteomes" id="UP000287033"/>
    </source>
</evidence>
<evidence type="ECO:0000256" key="4">
    <source>
        <dbReference type="ARBA" id="ARBA00013198"/>
    </source>
</evidence>
<dbReference type="PANTHER" id="PTHR11054:SF0">
    <property type="entry name" value="6-PHOSPHOGLUCONOLACTONASE"/>
    <property type="match status" value="1"/>
</dbReference>
<organism evidence="8 9">
    <name type="scientific">Chiloscyllium punctatum</name>
    <name type="common">Brownbanded bambooshark</name>
    <name type="synonym">Hemiscyllium punctatum</name>
    <dbReference type="NCBI Taxonomy" id="137246"/>
    <lineage>
        <taxon>Eukaryota</taxon>
        <taxon>Metazoa</taxon>
        <taxon>Chordata</taxon>
        <taxon>Craniata</taxon>
        <taxon>Vertebrata</taxon>
        <taxon>Chondrichthyes</taxon>
        <taxon>Elasmobranchii</taxon>
        <taxon>Galeomorphii</taxon>
        <taxon>Galeoidea</taxon>
        <taxon>Orectolobiformes</taxon>
        <taxon>Hemiscylliidae</taxon>
        <taxon>Chiloscyllium</taxon>
    </lineage>
</organism>
<comment type="pathway">
    <text evidence="2 6">Carbohydrate degradation; pentose phosphate pathway; D-ribulose 5-phosphate from D-glucose 6-phosphate (oxidative stage): step 2/3.</text>
</comment>
<comment type="similarity">
    <text evidence="3 6">Belongs to the glucosamine/galactosamine-6-phosphate isomerase family. 6-phosphogluconolactonase subfamily.</text>
</comment>